<comment type="caution">
    <text evidence="1">The sequence shown here is derived from an EMBL/GenBank/DDBJ whole genome shotgun (WGS) entry which is preliminary data.</text>
</comment>
<evidence type="ECO:0000313" key="2">
    <source>
        <dbReference type="Proteomes" id="UP000624703"/>
    </source>
</evidence>
<reference evidence="1" key="1">
    <citation type="submission" date="2021-01" db="EMBL/GenBank/DDBJ databases">
        <title>Modified the classification status of verrucomicrobia.</title>
        <authorList>
            <person name="Feng X."/>
        </authorList>
    </citation>
    <scope>NUCLEOTIDE SEQUENCE</scope>
    <source>
        <strain evidence="1">_KCTC 22039</strain>
    </source>
</reference>
<organism evidence="1 2">
    <name type="scientific">Persicirhabdus sediminis</name>
    <dbReference type="NCBI Taxonomy" id="454144"/>
    <lineage>
        <taxon>Bacteria</taxon>
        <taxon>Pseudomonadati</taxon>
        <taxon>Verrucomicrobiota</taxon>
        <taxon>Verrucomicrobiia</taxon>
        <taxon>Verrucomicrobiales</taxon>
        <taxon>Verrucomicrobiaceae</taxon>
        <taxon>Persicirhabdus</taxon>
    </lineage>
</organism>
<dbReference type="RefSeq" id="WP_200309557.1">
    <property type="nucleotide sequence ID" value="NZ_JAENIM010000007.1"/>
</dbReference>
<accession>A0A8J7SH42</accession>
<gene>
    <name evidence="1" type="ORF">JIN82_00295</name>
</gene>
<name>A0A8J7SH42_9BACT</name>
<dbReference type="AlphaFoldDB" id="A0A8J7SH42"/>
<dbReference type="EMBL" id="JAENIM010000007">
    <property type="protein sequence ID" value="MBK1789584.1"/>
    <property type="molecule type" value="Genomic_DNA"/>
</dbReference>
<keyword evidence="2" id="KW-1185">Reference proteome</keyword>
<evidence type="ECO:0000313" key="1">
    <source>
        <dbReference type="EMBL" id="MBK1789584.1"/>
    </source>
</evidence>
<protein>
    <submittedName>
        <fullName evidence="1">Uncharacterized protein</fullName>
    </submittedName>
</protein>
<proteinExistence type="predicted"/>
<dbReference type="Proteomes" id="UP000624703">
    <property type="component" value="Unassembled WGS sequence"/>
</dbReference>
<sequence length="112" mass="12756">MRKSRSLFDGKVKISNGSIWTIAPKTSVLHVPDHLKSRLSDKPKGRLVQFSEFANQNRSLIKTYEVTEAQIRGEEPIPDEVKDQFAVQRVIVVASNRHRLVSMKPFEVNSNP</sequence>